<feature type="compositionally biased region" description="Polar residues" evidence="1">
    <location>
        <begin position="708"/>
        <end position="733"/>
    </location>
</feature>
<feature type="region of interest" description="Disordered" evidence="1">
    <location>
        <begin position="48"/>
        <end position="140"/>
    </location>
</feature>
<feature type="compositionally biased region" description="Basic residues" evidence="1">
    <location>
        <begin position="812"/>
        <end position="822"/>
    </location>
</feature>
<dbReference type="InterPro" id="IPR026983">
    <property type="entry name" value="DHC"/>
</dbReference>
<dbReference type="InterPro" id="IPR027417">
    <property type="entry name" value="P-loop_NTPase"/>
</dbReference>
<dbReference type="GO" id="GO:0060294">
    <property type="term" value="P:cilium movement involved in cell motility"/>
    <property type="evidence" value="ECO:0007669"/>
    <property type="project" value="TreeGrafter"/>
</dbReference>
<name>A0A5J4VYU7_9EUKA</name>
<comment type="caution">
    <text evidence="2">The sequence shown here is derived from an EMBL/GenBank/DDBJ whole genome shotgun (WGS) entry which is preliminary data.</text>
</comment>
<feature type="non-terminal residue" evidence="2">
    <location>
        <position position="1"/>
    </location>
</feature>
<feature type="compositionally biased region" description="Basic and acidic residues" evidence="1">
    <location>
        <begin position="96"/>
        <end position="108"/>
    </location>
</feature>
<evidence type="ECO:0000313" key="3">
    <source>
        <dbReference type="Proteomes" id="UP000324800"/>
    </source>
</evidence>
<sequence length="2129" mass="245978">NVGSSLTDSSLGIRMRNILQLQIPGHITRFQEFSICLALDDLNIGERRNEGDSGDDESQGSENGSKNMKDIRNISINSERQDDYQKNSGGNQSSVHSHEIHSRQRSDVKGGSVTLSSKRDRGSSGIQRFSRGEKRQQFQGTWMEGMEYRIQIGGTDENGANNKFSGLKQTLAKQMSTSSLGSIHSNKAASQLSYQTSHKSQTNTSQNSSGKSEMQVTDISFKPLLDDDLQPIISETKNRYDLEAQTIIEFAADDKSREFSRNLFYSLRQYTEYNLSEPKVLMRKALELNELLSHPRWLAGLPQGHMAPVTPVVLVGPTGSGKSTLVNVLALARSECGTPTRVIHINPSAMNPSQFFGTFASVLTSVTNELNDPMLIQHQLMKEEKNQQNKLFPTIEMQGQSVAAMLYEEKQNGIGQGNFAEDNQIGKENNLIDQFSDSSSNEDAKNGAHKSRIFGEFYPGVFQQAMHDLQQRLKLKRYKREGKHIETIEELQMKKIENALKAKTQGQNNKKLQEVELRQRKAALEVERKLRRRRKKNMQENENAGSGWSLGGGNLQKQEVYLVLDLNPSSNYVNTSLPDSSNFFQGKTFGFKDAFIGTEQDSNSERRWLPRMGDMLRQATRIDIAIEDDYINRILAESQELKSMQTQKRWYGDGGADDLNSIFQKILGERCDFLRNPHQKIVSKCVYERESQRAEEFLRQKLITGKMKSNAQNEQIQDSKNSNQNIGQKSNEGIAQRTDRSIQNKISNQQDPESLGGAVINRAQEQKIKSMVQQTITKHQQRKDEQEQRERISTAIRRRQRETELQRMIQRERRRKRRQKRKLARRKYLMYEDYLRELNVIRSTFNGLVLPNLERIALPPNCRLILEMDSLDGLPSDLMSRMRYIHMPSEQTQQHFRNVMTREIHPFDNDAAAIFNETYKIISSNFRLINKHAYNVLNNEAVNAIVYADINRGAALIVYWMNEAGCFLRQYFRGRDVFRGRYAKERDDQIKYNRENTNLRNRIDAVQSRSEIHFESIIKVFFSNILVLYLAHIGYMLPHIMESIAAQFVRSTERAHQPILQGHSKRMAEIEKENQLKDQNLKGIKHKDIWKELKGKVIDMGENSSQFAYSSQVVRNICLYAVMWGVGGHYASNLQFGQEFSQFLCRLDPGGIPQDPRIHKFVPAPSRESPVEIRDIHNTQVFLGIQPEKYAQITLFNFFVNMQTGKWERMDEFLHKEKDNSIVNSLIDGQLKANSVQQDPNNQEKKRKQNQSRKMGDKDKRKHGKHKKTKLDDNLEVDLEQQKEGDLIKNKNQSSESDNKKQTYFISDRNAKESDQKYKQKVIQSEIHVHEPTLHISQAKLPPFISQSKETSQGNTSKIEDMMEKISSPGMQLHSHVEGMDNQFMHYNHVIALYQTSIRPVMLGYEDYDTARYITENSLSVPLTTIKTEEHQKSQEAAVRIVDRVGNDKTGSMSKGDTLDVENFGESKLKTVSMSLIFELFPPIYMSVLEQMRTYRERRQLLSVGNTPKIYDRREGLTFQCLIRAPFLDLIPQRVIRHFAPLTIRKRTPIEEYGNIERYFTNRMRMWLAKVQDKKDEVVMQEKSKGDGIANGEEINMNTTKTDQDKKQELKGKWNVEGLNRIPSLTYIFYQLFSFVPVVEEQTHYSHILRHKMQMLFPTLQFVPLYFTHCLSVILSFSQRVNQDPSVLDTPLSIAVLWVRSCRSIFGDRLNRVQQISFDLIACHLAAYIETNEELNFEKLFEFIWRLPVENVDEKVQERTLEEQDSLEYHIFQVALEDEESPLNRFLRQKQFLNLSKTFLNPIGKLAVRVAEKIRDTHVCIIAYPHSLDSTFVEMTAIMNKYQRIHLNIPQSYSEFVKQMKTLLLRVIFSKKRTIVSLIVQDILDLKFPTDLRKYKDEITMQRASFINLDTRAVAASGSFQAHCIPLPNRKASLGLSSWVGEPQTEESNILLETRPWLKRKELSELDVSTILLSMVSTDSAPIMIFSEREMQIILAEARSMGFSKAVDHQWVSQRISENIRFLFLLELYVPTAYDPHESTHSLIAMTALKNRRDELVKIFRDLKIEDIKKQGLMEAALEKSKYFQKLKMDQAEQDLQFQERNEADIILTPEEVAELLFNSNDSKDNEDA</sequence>
<feature type="compositionally biased region" description="Basic and acidic residues" evidence="1">
    <location>
        <begin position="782"/>
        <end position="792"/>
    </location>
</feature>
<feature type="compositionally biased region" description="Basic and acidic residues" evidence="1">
    <location>
        <begin position="801"/>
        <end position="811"/>
    </location>
</feature>
<feature type="non-terminal residue" evidence="2">
    <location>
        <position position="2129"/>
    </location>
</feature>
<dbReference type="GO" id="GO:0051959">
    <property type="term" value="F:dynein light intermediate chain binding"/>
    <property type="evidence" value="ECO:0007669"/>
    <property type="project" value="InterPro"/>
</dbReference>
<reference evidence="2 3" key="1">
    <citation type="submission" date="2019-03" db="EMBL/GenBank/DDBJ databases">
        <title>Single cell metagenomics reveals metabolic interactions within the superorganism composed of flagellate Streblomastix strix and complex community of Bacteroidetes bacteria on its surface.</title>
        <authorList>
            <person name="Treitli S.C."/>
            <person name="Kolisko M."/>
            <person name="Husnik F."/>
            <person name="Keeling P."/>
            <person name="Hampl V."/>
        </authorList>
    </citation>
    <scope>NUCLEOTIDE SEQUENCE [LARGE SCALE GENOMIC DNA]</scope>
    <source>
        <strain evidence="2">ST1C</strain>
    </source>
</reference>
<dbReference type="GO" id="GO:0097729">
    <property type="term" value="C:9+2 motile cilium"/>
    <property type="evidence" value="ECO:0007669"/>
    <property type="project" value="TreeGrafter"/>
</dbReference>
<dbReference type="OrthoDB" id="10693252at2759"/>
<dbReference type="Gene3D" id="3.40.50.300">
    <property type="entry name" value="P-loop containing nucleotide triphosphate hydrolases"/>
    <property type="match status" value="2"/>
</dbReference>
<dbReference type="EMBL" id="SNRW01004317">
    <property type="protein sequence ID" value="KAA6387580.1"/>
    <property type="molecule type" value="Genomic_DNA"/>
</dbReference>
<dbReference type="PANTHER" id="PTHR10676">
    <property type="entry name" value="DYNEIN HEAVY CHAIN FAMILY PROTEIN"/>
    <property type="match status" value="1"/>
</dbReference>
<accession>A0A5J4VYU7</accession>
<feature type="region of interest" description="Disordered" evidence="1">
    <location>
        <begin position="708"/>
        <end position="738"/>
    </location>
</feature>
<dbReference type="SUPFAM" id="SSF52540">
    <property type="entry name" value="P-loop containing nucleoside triphosphate hydrolases"/>
    <property type="match status" value="1"/>
</dbReference>
<dbReference type="GO" id="GO:0008569">
    <property type="term" value="F:minus-end-directed microtubule motor activity"/>
    <property type="evidence" value="ECO:0007669"/>
    <property type="project" value="TreeGrafter"/>
</dbReference>
<feature type="region of interest" description="Disordered" evidence="1">
    <location>
        <begin position="1233"/>
        <end position="1316"/>
    </location>
</feature>
<feature type="region of interest" description="Disordered" evidence="1">
    <location>
        <begin position="776"/>
        <end position="822"/>
    </location>
</feature>
<evidence type="ECO:0008006" key="4">
    <source>
        <dbReference type="Google" id="ProtNLM"/>
    </source>
</evidence>
<evidence type="ECO:0000256" key="1">
    <source>
        <dbReference type="SAM" id="MobiDB-lite"/>
    </source>
</evidence>
<dbReference type="GO" id="GO:0030286">
    <property type="term" value="C:dynein complex"/>
    <property type="evidence" value="ECO:0007669"/>
    <property type="project" value="InterPro"/>
</dbReference>
<evidence type="ECO:0000313" key="2">
    <source>
        <dbReference type="EMBL" id="KAA6387580.1"/>
    </source>
</evidence>
<feature type="region of interest" description="Disordered" evidence="1">
    <location>
        <begin position="189"/>
        <end position="215"/>
    </location>
</feature>
<feature type="compositionally biased region" description="Basic residues" evidence="1">
    <location>
        <begin position="1260"/>
        <end position="1269"/>
    </location>
</feature>
<protein>
    <recommendedName>
        <fullName evidence="4">Dynein heavy chain</fullName>
    </recommendedName>
</protein>
<dbReference type="GO" id="GO:0045505">
    <property type="term" value="F:dynein intermediate chain binding"/>
    <property type="evidence" value="ECO:0007669"/>
    <property type="project" value="InterPro"/>
</dbReference>
<gene>
    <name evidence="2" type="ORF">EZS28_016893</name>
</gene>
<dbReference type="Gene3D" id="1.10.472.130">
    <property type="match status" value="1"/>
</dbReference>
<feature type="compositionally biased region" description="Polar residues" evidence="1">
    <location>
        <begin position="86"/>
        <end position="95"/>
    </location>
</feature>
<feature type="compositionally biased region" description="Basic and acidic residues" evidence="1">
    <location>
        <begin position="1280"/>
        <end position="1289"/>
    </location>
</feature>
<organism evidence="2 3">
    <name type="scientific">Streblomastix strix</name>
    <dbReference type="NCBI Taxonomy" id="222440"/>
    <lineage>
        <taxon>Eukaryota</taxon>
        <taxon>Metamonada</taxon>
        <taxon>Preaxostyla</taxon>
        <taxon>Oxymonadida</taxon>
        <taxon>Streblomastigidae</taxon>
        <taxon>Streblomastix</taxon>
    </lineage>
</organism>
<dbReference type="Proteomes" id="UP000324800">
    <property type="component" value="Unassembled WGS sequence"/>
</dbReference>
<proteinExistence type="predicted"/>